<evidence type="ECO:0000313" key="7">
    <source>
        <dbReference type="Proteomes" id="UP000594688"/>
    </source>
</evidence>
<proteinExistence type="inferred from homology"/>
<evidence type="ECO:0000256" key="4">
    <source>
        <dbReference type="ARBA" id="ARBA00038054"/>
    </source>
</evidence>
<dbReference type="PANTHER" id="PTHR33798:SF5">
    <property type="entry name" value="FLAVIN REDUCTASE LIKE DOMAIN-CONTAINING PROTEIN"/>
    <property type="match status" value="1"/>
</dbReference>
<feature type="domain" description="Flavin reductase like" evidence="5">
    <location>
        <begin position="30"/>
        <end position="172"/>
    </location>
</feature>
<evidence type="ECO:0000313" key="6">
    <source>
        <dbReference type="EMBL" id="QPJ61617.1"/>
    </source>
</evidence>
<comment type="cofactor">
    <cofactor evidence="1">
        <name>FMN</name>
        <dbReference type="ChEBI" id="CHEBI:58210"/>
    </cofactor>
</comment>
<accession>A0A7T0BVK8</accession>
<dbReference type="SUPFAM" id="SSF50475">
    <property type="entry name" value="FMN-binding split barrel"/>
    <property type="match status" value="1"/>
</dbReference>
<dbReference type="Gene3D" id="2.30.110.10">
    <property type="entry name" value="Electron Transport, Fmn-binding Protein, Chain A"/>
    <property type="match status" value="1"/>
</dbReference>
<dbReference type="EMBL" id="CP048685">
    <property type="protein sequence ID" value="QPJ61617.1"/>
    <property type="molecule type" value="Genomic_DNA"/>
</dbReference>
<dbReference type="InterPro" id="IPR012349">
    <property type="entry name" value="Split_barrel_FMN-bd"/>
</dbReference>
<reference evidence="6 7" key="1">
    <citation type="submission" date="2020-02" db="EMBL/GenBank/DDBJ databases">
        <title>Genomic and physiological characterization of two novel Nitrospinaceae genera.</title>
        <authorList>
            <person name="Mueller A.J."/>
            <person name="Jung M.-Y."/>
            <person name="Strachan C.R."/>
            <person name="Herbold C.W."/>
            <person name="Kirkegaard R.H."/>
            <person name="Daims H."/>
        </authorList>
    </citation>
    <scope>NUCLEOTIDE SEQUENCE [LARGE SCALE GENOMIC DNA]</scope>
    <source>
        <strain evidence="6">EB</strain>
    </source>
</reference>
<organism evidence="6 7">
    <name type="scientific">Candidatus Nitronauta litoralis</name>
    <dbReference type="NCBI Taxonomy" id="2705533"/>
    <lineage>
        <taxon>Bacteria</taxon>
        <taxon>Pseudomonadati</taxon>
        <taxon>Nitrospinota/Tectimicrobiota group</taxon>
        <taxon>Nitrospinota</taxon>
        <taxon>Nitrospinia</taxon>
        <taxon>Nitrospinales</taxon>
        <taxon>Nitrospinaceae</taxon>
        <taxon>Candidatus Nitronauta</taxon>
    </lineage>
</organism>
<protein>
    <submittedName>
        <fullName evidence="6">Flavin reductase family protein</fullName>
    </submittedName>
</protein>
<keyword evidence="3" id="KW-0288">FMN</keyword>
<dbReference type="Pfam" id="PF01613">
    <property type="entry name" value="Flavin_Reduct"/>
    <property type="match status" value="1"/>
</dbReference>
<dbReference type="AlphaFoldDB" id="A0A7T0BVK8"/>
<sequence length="214" mass="24001">MTRHVEFNTIKPEEEFWVEIYHLMNSIVQPRPIAWISSISEHGQHNLSPFSYYNICSMNPPVISNAVFYNRDGSEKDTLRNIKSTQNYIVGCISFPIADKANVTSAPFEPGVDEFQEAGVDYVDRGPGEPRLIADSPVQLVCELNQTVKLGEGAGVGTLVLGNVKKILISKALEKMDWKKGLPPEAVDNVGRMGGDYYTRTRDLFQIERPIVKK</sequence>
<gene>
    <name evidence="6" type="ORF">G3M70_06845</name>
</gene>
<keyword evidence="2" id="KW-0285">Flavoprotein</keyword>
<evidence type="ECO:0000256" key="2">
    <source>
        <dbReference type="ARBA" id="ARBA00022630"/>
    </source>
</evidence>
<evidence type="ECO:0000256" key="3">
    <source>
        <dbReference type="ARBA" id="ARBA00022643"/>
    </source>
</evidence>
<dbReference type="GO" id="GO:0010181">
    <property type="term" value="F:FMN binding"/>
    <property type="evidence" value="ECO:0007669"/>
    <property type="project" value="InterPro"/>
</dbReference>
<dbReference type="InterPro" id="IPR002563">
    <property type="entry name" value="Flavin_Rdtase-like_dom"/>
</dbReference>
<comment type="similarity">
    <text evidence="4">Belongs to the flavoredoxin family.</text>
</comment>
<evidence type="ECO:0000256" key="1">
    <source>
        <dbReference type="ARBA" id="ARBA00001917"/>
    </source>
</evidence>
<dbReference type="KEGG" id="nli:G3M70_06845"/>
<name>A0A7T0BVK8_9BACT</name>
<evidence type="ECO:0000259" key="5">
    <source>
        <dbReference type="Pfam" id="PF01613"/>
    </source>
</evidence>
<dbReference type="GO" id="GO:0016646">
    <property type="term" value="F:oxidoreductase activity, acting on the CH-NH group of donors, NAD or NADP as acceptor"/>
    <property type="evidence" value="ECO:0007669"/>
    <property type="project" value="UniProtKB-ARBA"/>
</dbReference>
<dbReference type="Proteomes" id="UP000594688">
    <property type="component" value="Chromosome"/>
</dbReference>
<dbReference type="PANTHER" id="PTHR33798">
    <property type="entry name" value="FLAVOPROTEIN OXYGENASE"/>
    <property type="match status" value="1"/>
</dbReference>